<dbReference type="PROSITE" id="PS01156">
    <property type="entry name" value="TONB_DEPENDENT_REC_2"/>
    <property type="match status" value="1"/>
</dbReference>
<feature type="region of interest" description="Disordered" evidence="4">
    <location>
        <begin position="49"/>
        <end position="70"/>
    </location>
</feature>
<reference evidence="5" key="1">
    <citation type="submission" date="2021-11" db="EMBL/GenBank/DDBJ databases">
        <title>The complete genome of Massilia sp sp. G4R7.</title>
        <authorList>
            <person name="Liu L."/>
            <person name="Yue J."/>
            <person name="Yuan J."/>
            <person name="Yang F."/>
            <person name="Li L."/>
        </authorList>
    </citation>
    <scope>NUCLEOTIDE SEQUENCE</scope>
    <source>
        <strain evidence="5">G4R7</strain>
    </source>
</reference>
<comment type="subcellular location">
    <subcellularLocation>
        <location evidence="1">Cell outer membrane</location>
    </subcellularLocation>
</comment>
<evidence type="ECO:0008006" key="7">
    <source>
        <dbReference type="Google" id="ProtNLM"/>
    </source>
</evidence>
<keyword evidence="3" id="KW-0998">Cell outer membrane</keyword>
<comment type="caution">
    <text evidence="5">The sequence shown here is derived from an EMBL/GenBank/DDBJ whole genome shotgun (WGS) entry which is preliminary data.</text>
</comment>
<evidence type="ECO:0000313" key="5">
    <source>
        <dbReference type="EMBL" id="MCD2516360.1"/>
    </source>
</evidence>
<organism evidence="5 6">
    <name type="scientific">Massilia phyllostachyos</name>
    <dbReference type="NCBI Taxonomy" id="2898585"/>
    <lineage>
        <taxon>Bacteria</taxon>
        <taxon>Pseudomonadati</taxon>
        <taxon>Pseudomonadota</taxon>
        <taxon>Betaproteobacteria</taxon>
        <taxon>Burkholderiales</taxon>
        <taxon>Oxalobacteraceae</taxon>
        <taxon>Telluria group</taxon>
        <taxon>Massilia</taxon>
    </lineage>
</organism>
<dbReference type="RefSeq" id="WP_231057679.1">
    <property type="nucleotide sequence ID" value="NZ_JAJNOC010000002.1"/>
</dbReference>
<gene>
    <name evidence="5" type="ORF">LQ564_08540</name>
</gene>
<name>A0ABS8Q3N8_9BURK</name>
<protein>
    <recommendedName>
        <fullName evidence="7">TonB-dependent receptor-like beta-barrel domain-containing protein</fullName>
    </recommendedName>
</protein>
<dbReference type="EMBL" id="JAJNOC010000002">
    <property type="protein sequence ID" value="MCD2516360.1"/>
    <property type="molecule type" value="Genomic_DNA"/>
</dbReference>
<keyword evidence="6" id="KW-1185">Reference proteome</keyword>
<evidence type="ECO:0000313" key="6">
    <source>
        <dbReference type="Proteomes" id="UP001179361"/>
    </source>
</evidence>
<dbReference type="Gene3D" id="2.40.170.20">
    <property type="entry name" value="TonB-dependent receptor, beta-barrel domain"/>
    <property type="match status" value="1"/>
</dbReference>
<evidence type="ECO:0000256" key="4">
    <source>
        <dbReference type="SAM" id="MobiDB-lite"/>
    </source>
</evidence>
<sequence>MTKHQSAWHATPAVAAERLHGKRIRFRRHCIASGVLGWRLPQLVQARNGQGGKRRFHRDPHGAARTGFGPAGDSRLALRVKNLGNARYAAYGDPLYPHQVFLGAPRTVEASVSYKF</sequence>
<dbReference type="SUPFAM" id="SSF56935">
    <property type="entry name" value="Porins"/>
    <property type="match status" value="1"/>
</dbReference>
<evidence type="ECO:0000256" key="2">
    <source>
        <dbReference type="ARBA" id="ARBA00023136"/>
    </source>
</evidence>
<dbReference type="InterPro" id="IPR036942">
    <property type="entry name" value="Beta-barrel_TonB_sf"/>
</dbReference>
<accession>A0ABS8Q3N8</accession>
<dbReference type="Proteomes" id="UP001179361">
    <property type="component" value="Unassembled WGS sequence"/>
</dbReference>
<evidence type="ECO:0000256" key="1">
    <source>
        <dbReference type="ARBA" id="ARBA00004442"/>
    </source>
</evidence>
<evidence type="ECO:0000256" key="3">
    <source>
        <dbReference type="ARBA" id="ARBA00023237"/>
    </source>
</evidence>
<keyword evidence="2" id="KW-0472">Membrane</keyword>
<dbReference type="InterPro" id="IPR010917">
    <property type="entry name" value="TonB_rcpt_CS"/>
</dbReference>
<proteinExistence type="predicted"/>